<dbReference type="Pfam" id="PF00990">
    <property type="entry name" value="GGDEF"/>
    <property type="match status" value="1"/>
</dbReference>
<keyword evidence="1" id="KW-0472">Membrane</keyword>
<proteinExistence type="predicted"/>
<keyword evidence="1" id="KW-1133">Transmembrane helix</keyword>
<accession>A0A420ED46</accession>
<comment type="caution">
    <text evidence="4">The sequence shown here is derived from an EMBL/GenBank/DDBJ whole genome shotgun (WGS) entry which is preliminary data.</text>
</comment>
<organism evidence="4 5">
    <name type="scientific">Alginatibacterium sediminis</name>
    <dbReference type="NCBI Taxonomy" id="2164068"/>
    <lineage>
        <taxon>Bacteria</taxon>
        <taxon>Pseudomonadati</taxon>
        <taxon>Pseudomonadota</taxon>
        <taxon>Gammaproteobacteria</taxon>
        <taxon>Alteromonadales</taxon>
        <taxon>Alteromonadaceae</taxon>
        <taxon>Alginatibacterium</taxon>
    </lineage>
</organism>
<dbReference type="SMART" id="SM00267">
    <property type="entry name" value="GGDEF"/>
    <property type="match status" value="1"/>
</dbReference>
<feature type="domain" description="GGDEF" evidence="3">
    <location>
        <begin position="132"/>
        <end position="263"/>
    </location>
</feature>
<protein>
    <submittedName>
        <fullName evidence="4">EAL domain-containing protein</fullName>
    </submittedName>
</protein>
<feature type="domain" description="EAL" evidence="2">
    <location>
        <begin position="272"/>
        <end position="525"/>
    </location>
</feature>
<dbReference type="PANTHER" id="PTHR33121:SF70">
    <property type="entry name" value="SIGNALING PROTEIN YKOW"/>
    <property type="match status" value="1"/>
</dbReference>
<dbReference type="EMBL" id="RAQO01000005">
    <property type="protein sequence ID" value="RKF18627.1"/>
    <property type="molecule type" value="Genomic_DNA"/>
</dbReference>
<evidence type="ECO:0000256" key="1">
    <source>
        <dbReference type="SAM" id="Phobius"/>
    </source>
</evidence>
<reference evidence="4 5" key="1">
    <citation type="submission" date="2018-09" db="EMBL/GenBank/DDBJ databases">
        <authorList>
            <person name="Wang Z."/>
        </authorList>
    </citation>
    <scope>NUCLEOTIDE SEQUENCE [LARGE SCALE GENOMIC DNA]</scope>
    <source>
        <strain evidence="4 5">ALS 81</strain>
    </source>
</reference>
<keyword evidence="1" id="KW-0812">Transmembrane</keyword>
<dbReference type="PANTHER" id="PTHR33121">
    <property type="entry name" value="CYCLIC DI-GMP PHOSPHODIESTERASE PDEF"/>
    <property type="match status" value="1"/>
</dbReference>
<evidence type="ECO:0000259" key="2">
    <source>
        <dbReference type="PROSITE" id="PS50883"/>
    </source>
</evidence>
<feature type="transmembrane region" description="Helical" evidence="1">
    <location>
        <begin position="38"/>
        <end position="58"/>
    </location>
</feature>
<keyword evidence="5" id="KW-1185">Reference proteome</keyword>
<name>A0A420ED46_9ALTE</name>
<dbReference type="SMART" id="SM00052">
    <property type="entry name" value="EAL"/>
    <property type="match status" value="1"/>
</dbReference>
<dbReference type="InterPro" id="IPR000160">
    <property type="entry name" value="GGDEF_dom"/>
</dbReference>
<dbReference type="InterPro" id="IPR035919">
    <property type="entry name" value="EAL_sf"/>
</dbReference>
<gene>
    <name evidence="4" type="ORF">DBZ36_09480</name>
</gene>
<dbReference type="CDD" id="cd01948">
    <property type="entry name" value="EAL"/>
    <property type="match status" value="1"/>
</dbReference>
<dbReference type="PROSITE" id="PS50883">
    <property type="entry name" value="EAL"/>
    <property type="match status" value="1"/>
</dbReference>
<dbReference type="SUPFAM" id="SSF55073">
    <property type="entry name" value="Nucleotide cyclase"/>
    <property type="match status" value="1"/>
</dbReference>
<dbReference type="CDD" id="cd01949">
    <property type="entry name" value="GGDEF"/>
    <property type="match status" value="1"/>
</dbReference>
<dbReference type="SUPFAM" id="SSF141868">
    <property type="entry name" value="EAL domain-like"/>
    <property type="match status" value="1"/>
</dbReference>
<dbReference type="RefSeq" id="WP_120354706.1">
    <property type="nucleotide sequence ID" value="NZ_RAQO01000005.1"/>
</dbReference>
<evidence type="ECO:0000313" key="5">
    <source>
        <dbReference type="Proteomes" id="UP000286482"/>
    </source>
</evidence>
<dbReference type="Gene3D" id="3.20.20.450">
    <property type="entry name" value="EAL domain"/>
    <property type="match status" value="1"/>
</dbReference>
<dbReference type="AlphaFoldDB" id="A0A420ED46"/>
<evidence type="ECO:0000313" key="4">
    <source>
        <dbReference type="EMBL" id="RKF18627.1"/>
    </source>
</evidence>
<dbReference type="OrthoDB" id="1316910at2"/>
<dbReference type="InterPro" id="IPR029787">
    <property type="entry name" value="Nucleotide_cyclase"/>
</dbReference>
<dbReference type="InterPro" id="IPR050706">
    <property type="entry name" value="Cyclic-di-GMP_PDE-like"/>
</dbReference>
<dbReference type="NCBIfam" id="TIGR00254">
    <property type="entry name" value="GGDEF"/>
    <property type="match status" value="1"/>
</dbReference>
<dbReference type="Pfam" id="PF00563">
    <property type="entry name" value="EAL"/>
    <property type="match status" value="1"/>
</dbReference>
<feature type="transmembrane region" description="Helical" evidence="1">
    <location>
        <begin position="70"/>
        <end position="89"/>
    </location>
</feature>
<evidence type="ECO:0000259" key="3">
    <source>
        <dbReference type="PROSITE" id="PS50887"/>
    </source>
</evidence>
<dbReference type="InterPro" id="IPR043128">
    <property type="entry name" value="Rev_trsase/Diguanyl_cyclase"/>
</dbReference>
<dbReference type="InterPro" id="IPR001633">
    <property type="entry name" value="EAL_dom"/>
</dbReference>
<dbReference type="PROSITE" id="PS50887">
    <property type="entry name" value="GGDEF"/>
    <property type="match status" value="1"/>
</dbReference>
<sequence length="529" mass="59229">MAEMLALNLVVVGLAFILWAIKPSLRICAIDLNPGWKFLSALIIGFVFAYIAFAIYLLRINQVQFIDTVLALLLFFGGLFVVIVVNFSLNSIVKIDKIAEQEHFNAKHDSLTGLPNRSCFLHHLSEKIDAKHPFALLLLDLNNFKQINDVIGHYYGDQLLVELAKRIRAILPTEVLFSRIGGDEFTLIVNSTRHQDLESICSDIHMALKQPIEIQGLSLTTSMSIGVSLCPEHAQESTLLLRQADIAMYESKRKASLLAVFDSGLNKDASAKLQIASRLESALNNDEFEMHYQAIVHSENHELHGMEALIRWPQSDGSFIAPDLFIPIAEQSSVINDISKWVLKQCRQDRQRLINAGMDVRIHINLSARDLQNQNVVKHMQQEFGQASSEAEKFVFEVTESAMMSNLELVKTNMMATSKLGFEFSVDDFGTGYSSLSLLRELPIHQIKIDRSFIMDMQNGNTEHSIVRSTIYLAHALDCSVVAEGVETNVASLELQNLGCDFQQGYYFSQALPIDKAITASLINAISQQ</sequence>
<dbReference type="Proteomes" id="UP000286482">
    <property type="component" value="Unassembled WGS sequence"/>
</dbReference>
<dbReference type="Gene3D" id="3.30.70.270">
    <property type="match status" value="1"/>
</dbReference>
<dbReference type="GO" id="GO:0071111">
    <property type="term" value="F:cyclic-guanylate-specific phosphodiesterase activity"/>
    <property type="evidence" value="ECO:0007669"/>
    <property type="project" value="InterPro"/>
</dbReference>